<sequence length="129" mass="13881">MHHIVIVKAAHHMDNGIGHANVAEKLVAQAFPLRGASHQTSNVNELNHGRNIAFGAIEPRQKVHAWIRNGNHTHIGLNGTEGIVRRLGAGVGNGIKQGAFSHVGKSNNSKLHRIKAFLILSIVSRFACG</sequence>
<organism evidence="1">
    <name type="scientific">bioreactor metagenome</name>
    <dbReference type="NCBI Taxonomy" id="1076179"/>
    <lineage>
        <taxon>unclassified sequences</taxon>
        <taxon>metagenomes</taxon>
        <taxon>ecological metagenomes</taxon>
    </lineage>
</organism>
<protein>
    <submittedName>
        <fullName evidence="1">Uncharacterized protein</fullName>
    </submittedName>
</protein>
<proteinExistence type="predicted"/>
<dbReference type="AlphaFoldDB" id="A0A645INF4"/>
<reference evidence="1" key="1">
    <citation type="submission" date="2019-08" db="EMBL/GenBank/DDBJ databases">
        <authorList>
            <person name="Kucharzyk K."/>
            <person name="Murdoch R.W."/>
            <person name="Higgins S."/>
            <person name="Loffler F."/>
        </authorList>
    </citation>
    <scope>NUCLEOTIDE SEQUENCE</scope>
</reference>
<accession>A0A645INF4</accession>
<name>A0A645INF4_9ZZZZ</name>
<gene>
    <name evidence="1" type="ORF">SDC9_200292</name>
</gene>
<comment type="caution">
    <text evidence="1">The sequence shown here is derived from an EMBL/GenBank/DDBJ whole genome shotgun (WGS) entry which is preliminary data.</text>
</comment>
<dbReference type="EMBL" id="VSSQ01118919">
    <property type="protein sequence ID" value="MPN52630.1"/>
    <property type="molecule type" value="Genomic_DNA"/>
</dbReference>
<evidence type="ECO:0000313" key="1">
    <source>
        <dbReference type="EMBL" id="MPN52630.1"/>
    </source>
</evidence>